<dbReference type="Pfam" id="PF00356">
    <property type="entry name" value="LacI"/>
    <property type="match status" value="1"/>
</dbReference>
<proteinExistence type="predicted"/>
<dbReference type="GO" id="GO:0000976">
    <property type="term" value="F:transcription cis-regulatory region binding"/>
    <property type="evidence" value="ECO:0007669"/>
    <property type="project" value="TreeGrafter"/>
</dbReference>
<evidence type="ECO:0000256" key="1">
    <source>
        <dbReference type="ARBA" id="ARBA00023015"/>
    </source>
</evidence>
<dbReference type="InterPro" id="IPR000843">
    <property type="entry name" value="HTH_LacI"/>
</dbReference>
<protein>
    <submittedName>
        <fullName evidence="5">LacI family transcriptional regulator</fullName>
    </submittedName>
</protein>
<dbReference type="AlphaFoldDB" id="A0A438MPF7"/>
<evidence type="ECO:0000256" key="3">
    <source>
        <dbReference type="ARBA" id="ARBA00023163"/>
    </source>
</evidence>
<dbReference type="InterPro" id="IPR046335">
    <property type="entry name" value="LacI/GalR-like_sensor"/>
</dbReference>
<dbReference type="SUPFAM" id="SSF47413">
    <property type="entry name" value="lambda repressor-like DNA-binding domains"/>
    <property type="match status" value="1"/>
</dbReference>
<evidence type="ECO:0000259" key="4">
    <source>
        <dbReference type="PROSITE" id="PS50932"/>
    </source>
</evidence>
<dbReference type="Proteomes" id="UP000284824">
    <property type="component" value="Unassembled WGS sequence"/>
</dbReference>
<evidence type="ECO:0000313" key="5">
    <source>
        <dbReference type="EMBL" id="RVX47737.1"/>
    </source>
</evidence>
<dbReference type="InterPro" id="IPR010982">
    <property type="entry name" value="Lambda_DNA-bd_dom_sf"/>
</dbReference>
<dbReference type="PANTHER" id="PTHR30146:SF153">
    <property type="entry name" value="LACTOSE OPERON REPRESSOR"/>
    <property type="match status" value="1"/>
</dbReference>
<dbReference type="InterPro" id="IPR028082">
    <property type="entry name" value="Peripla_BP_I"/>
</dbReference>
<dbReference type="CDD" id="cd06296">
    <property type="entry name" value="PBP1_CatR-like"/>
    <property type="match status" value="1"/>
</dbReference>
<dbReference type="PROSITE" id="PS50932">
    <property type="entry name" value="HTH_LACI_2"/>
    <property type="match status" value="1"/>
</dbReference>
<dbReference type="PANTHER" id="PTHR30146">
    <property type="entry name" value="LACI-RELATED TRANSCRIPTIONAL REPRESSOR"/>
    <property type="match status" value="1"/>
</dbReference>
<name>A0A438MPF7_9ACTN</name>
<evidence type="ECO:0000313" key="6">
    <source>
        <dbReference type="Proteomes" id="UP000284824"/>
    </source>
</evidence>
<dbReference type="SUPFAM" id="SSF53822">
    <property type="entry name" value="Periplasmic binding protein-like I"/>
    <property type="match status" value="1"/>
</dbReference>
<gene>
    <name evidence="5" type="ORF">EDD27_10686</name>
</gene>
<dbReference type="Pfam" id="PF13377">
    <property type="entry name" value="Peripla_BP_3"/>
    <property type="match status" value="1"/>
</dbReference>
<reference evidence="5 6" key="1">
    <citation type="submission" date="2019-01" db="EMBL/GenBank/DDBJ databases">
        <title>Sequencing the genomes of 1000 actinobacteria strains.</title>
        <authorList>
            <person name="Klenk H.-P."/>
        </authorList>
    </citation>
    <scope>NUCLEOTIDE SEQUENCE [LARGE SCALE GENOMIC DNA]</scope>
    <source>
        <strain evidence="5 6">DSM 43925</strain>
    </source>
</reference>
<dbReference type="SMART" id="SM00354">
    <property type="entry name" value="HTH_LACI"/>
    <property type="match status" value="1"/>
</dbReference>
<keyword evidence="6" id="KW-1185">Reference proteome</keyword>
<keyword evidence="2" id="KW-0238">DNA-binding</keyword>
<keyword evidence="3" id="KW-0804">Transcription</keyword>
<feature type="domain" description="HTH lacI-type" evidence="4">
    <location>
        <begin position="23"/>
        <end position="77"/>
    </location>
</feature>
<sequence length="352" mass="37579">MGPSDAKPKLSDTLPIVSAKRRVTIALIAEEAGVSIPTVSKVINGRPEVAPATRHRVERLLQEHGYQRRVSQDDTPAGLVDLVFAEIESPWAMEIVRGAESAAHEAGASVVISVLHTHAGPGRDWLERLAARRTDGVVIVASRLSTGIQAQLSARSLPFAVVDPEGEPAPGVVSVGATNWNGGLAATRHLLELGHRRIGMISGPSDMLCSQARIDGYRAALETAGEPLAPELVRRGTFLVDSGHDEGHALLSLPDPPTAIFAGSDLMAFGVFEAARQRGLRVPEDLSVVGFDDLPLAKSAWPPLTTVRQPLQEMAALATRTVLAMGRGEVPETKRVELATELIVRESTARYK</sequence>
<dbReference type="EMBL" id="SAUN01000001">
    <property type="protein sequence ID" value="RVX47737.1"/>
    <property type="molecule type" value="Genomic_DNA"/>
</dbReference>
<dbReference type="Gene3D" id="3.40.50.2300">
    <property type="match status" value="2"/>
</dbReference>
<keyword evidence="1" id="KW-0805">Transcription regulation</keyword>
<dbReference type="GO" id="GO:0003700">
    <property type="term" value="F:DNA-binding transcription factor activity"/>
    <property type="evidence" value="ECO:0007669"/>
    <property type="project" value="TreeGrafter"/>
</dbReference>
<dbReference type="Gene3D" id="1.10.260.40">
    <property type="entry name" value="lambda repressor-like DNA-binding domains"/>
    <property type="match status" value="1"/>
</dbReference>
<dbReference type="CDD" id="cd01392">
    <property type="entry name" value="HTH_LacI"/>
    <property type="match status" value="1"/>
</dbReference>
<comment type="caution">
    <text evidence="5">The sequence shown here is derived from an EMBL/GenBank/DDBJ whole genome shotgun (WGS) entry which is preliminary data.</text>
</comment>
<accession>A0A438MPF7</accession>
<organism evidence="5 6">
    <name type="scientific">Nonomuraea polychroma</name>
    <dbReference type="NCBI Taxonomy" id="46176"/>
    <lineage>
        <taxon>Bacteria</taxon>
        <taxon>Bacillati</taxon>
        <taxon>Actinomycetota</taxon>
        <taxon>Actinomycetes</taxon>
        <taxon>Streptosporangiales</taxon>
        <taxon>Streptosporangiaceae</taxon>
        <taxon>Nonomuraea</taxon>
    </lineage>
</organism>
<evidence type="ECO:0000256" key="2">
    <source>
        <dbReference type="ARBA" id="ARBA00023125"/>
    </source>
</evidence>